<sequence length="48" mass="5194">MDTGPCPAEPLHAPSLLAAAFGRLVLINLFGYALYTLRPLKRIGIVRS</sequence>
<feature type="transmembrane region" description="Helical" evidence="1">
    <location>
        <begin position="16"/>
        <end position="37"/>
    </location>
</feature>
<proteinExistence type="predicted"/>
<keyword evidence="1" id="KW-1133">Transmembrane helix</keyword>
<keyword evidence="1" id="KW-0812">Transmembrane</keyword>
<accession>A0A0G4PWT6</accession>
<reference evidence="2 3" key="1">
    <citation type="journal article" date="2014" name="Nat. Commun.">
        <title>Multiple recent horizontal transfers of a large genomic region in cheese making fungi.</title>
        <authorList>
            <person name="Cheeseman K."/>
            <person name="Ropars J."/>
            <person name="Renault P."/>
            <person name="Dupont J."/>
            <person name="Gouzy J."/>
            <person name="Branca A."/>
            <person name="Abraham A.L."/>
            <person name="Ceppi M."/>
            <person name="Conseiller E."/>
            <person name="Debuchy R."/>
            <person name="Malagnac F."/>
            <person name="Goarin A."/>
            <person name="Silar P."/>
            <person name="Lacoste S."/>
            <person name="Sallet E."/>
            <person name="Bensimon A."/>
            <person name="Giraud T."/>
            <person name="Brygoo Y."/>
        </authorList>
    </citation>
    <scope>NUCLEOTIDE SEQUENCE [LARGE SCALE GENOMIC DNA]</scope>
    <source>
        <strain evidence="3">FM 013</strain>
    </source>
</reference>
<dbReference type="Proteomes" id="UP000053732">
    <property type="component" value="Unassembled WGS sequence"/>
</dbReference>
<dbReference type="AlphaFoldDB" id="A0A0G4PWT6"/>
<name>A0A0G4PWT6_PENC3</name>
<dbReference type="EMBL" id="HG793197">
    <property type="protein sequence ID" value="CRL30942.1"/>
    <property type="molecule type" value="Genomic_DNA"/>
</dbReference>
<gene>
    <name evidence="2" type="ORF">PCAMFM013_S064g000016</name>
</gene>
<organism evidence="2 3">
    <name type="scientific">Penicillium camemberti (strain FM 013)</name>
    <dbReference type="NCBI Taxonomy" id="1429867"/>
    <lineage>
        <taxon>Eukaryota</taxon>
        <taxon>Fungi</taxon>
        <taxon>Dikarya</taxon>
        <taxon>Ascomycota</taxon>
        <taxon>Pezizomycotina</taxon>
        <taxon>Eurotiomycetes</taxon>
        <taxon>Eurotiomycetidae</taxon>
        <taxon>Eurotiales</taxon>
        <taxon>Aspergillaceae</taxon>
        <taxon>Penicillium</taxon>
    </lineage>
</organism>
<evidence type="ECO:0000313" key="3">
    <source>
        <dbReference type="Proteomes" id="UP000053732"/>
    </source>
</evidence>
<dbReference type="STRING" id="1429867.A0A0G4PWT6"/>
<keyword evidence="1" id="KW-0472">Membrane</keyword>
<protein>
    <submittedName>
        <fullName evidence="2">Str. FM013</fullName>
    </submittedName>
</protein>
<keyword evidence="3" id="KW-1185">Reference proteome</keyword>
<evidence type="ECO:0000256" key="1">
    <source>
        <dbReference type="SAM" id="Phobius"/>
    </source>
</evidence>
<evidence type="ECO:0000313" key="2">
    <source>
        <dbReference type="EMBL" id="CRL30942.1"/>
    </source>
</evidence>